<keyword evidence="8 14" id="KW-0418">Kinase</keyword>
<dbReference type="PANTHER" id="PTHR45453:SF1">
    <property type="entry name" value="PHOSPHATE REGULON SENSOR PROTEIN PHOR"/>
    <property type="match status" value="1"/>
</dbReference>
<evidence type="ECO:0000313" key="14">
    <source>
        <dbReference type="EMBL" id="SMX54743.1"/>
    </source>
</evidence>
<dbReference type="SUPFAM" id="SSF55874">
    <property type="entry name" value="ATPase domain of HSP90 chaperone/DNA topoisomerase II/histidine kinase"/>
    <property type="match status" value="1"/>
</dbReference>
<evidence type="ECO:0000256" key="2">
    <source>
        <dbReference type="ARBA" id="ARBA00004236"/>
    </source>
</evidence>
<dbReference type="SMART" id="SM00388">
    <property type="entry name" value="HisKA"/>
    <property type="match status" value="1"/>
</dbReference>
<evidence type="ECO:0000259" key="13">
    <source>
        <dbReference type="PROSITE" id="PS50109"/>
    </source>
</evidence>
<dbReference type="GO" id="GO:0005886">
    <property type="term" value="C:plasma membrane"/>
    <property type="evidence" value="ECO:0007669"/>
    <property type="project" value="UniProtKB-SubCell"/>
</dbReference>
<accession>A0A1Y6K515</accession>
<evidence type="ECO:0000256" key="3">
    <source>
        <dbReference type="ARBA" id="ARBA00012438"/>
    </source>
</evidence>
<dbReference type="CDD" id="cd00075">
    <property type="entry name" value="HATPase"/>
    <property type="match status" value="1"/>
</dbReference>
<dbReference type="GO" id="GO:0004721">
    <property type="term" value="F:phosphoprotein phosphatase activity"/>
    <property type="evidence" value="ECO:0007669"/>
    <property type="project" value="TreeGrafter"/>
</dbReference>
<feature type="transmembrane region" description="Helical" evidence="12">
    <location>
        <begin position="247"/>
        <end position="269"/>
    </location>
</feature>
<sequence length="1087" mass="119513">MADILAPLTPGYTLIIPDHPGILIAWVIGLIALVILVVLLRERTFKLNRASLSWFAGLSLLILILTPFMGVFPRMSPIIAPGEAPFRHLMFFAAIPWMVGAGVLGLAPATFLAGISGLLLAYSDTHNIFTPLVMMIAAIVYSWCIRQRYRTNFYTWLRHPIIAAIASMLASSPSVFLVLILCASGSTGARIGMAITRFPVVMFTLGGMLLIGGATCMIVQALAAKYWAPKTPLKPAPGEVHFRYRLLGYATPIFLIVLVGVLLATWSLGQSHARKQILKQLTGTTAIAAESLGVFLTTGDQILNTLAANPQMSVGSDKQISAFLQEAQSTSNFFEWLAVLDAEGHLIAGSPPGLSPDILRDDDLFQLMTVNNESGPVHFFVTGLEDENYGLMCFITGVERQPDTQQRFLWGLTKIDENRVAQPLVIAKNALKDQGGTISVIDAGGRVVFHWNSDDRVEEIPTANLTTSAFFQGASSDGRLMLNYYQPAAGTDWGLTANLPALVIQEMAWELTRTNLLIAGGVMIFIFVMAWIGLTPIVNELESMSLAINAVLAGGYDPGQLKERAYPDRGYLKTAFRNMITIQQKRMDQQKKLSSASVKVAERQNLAETLHMILAAALVDGVCAARVVLVNSDSTTEALLSEHRFGIGSHANVLAAWDQAMAGLVLKNGAQTLNHDEILKQLPPIENRPEIASVNLLPLKWEASHLGVMWVAFTDNDDPDEAIMTFLKQLAHIASLAIINARTYRDSQLSTALIMTAFDLLTDAVVITDQNNQVLLHNKRARQLFFDRDGRFEGEFLNNFLSRHDLSKQNLYADQRVKSKEVQLRDGNLYDLIYSPIQIDGNQHANAIIIKDLSSQREADALKTEFVTMVSHELRSPLTLILGYAKILRLTGNLNEQQDSYISNIINGVEGMKELVQKLLDIGRLEDGDPLEIHPVTAEQIITRAVESLKAKAKQKQISLQVDLPETPITIFGDQMFLTQALRNLVDNGIKYSKMGGEVVVTVTGRDKRVIFAVQDQGIGVAPLDQRKLFRKFSRITTDAEADDEGSGLGLAIVKSIAERHGGEVRVESQLGKGSIFYFEIPRKYSA</sequence>
<evidence type="ECO:0000256" key="12">
    <source>
        <dbReference type="SAM" id="Phobius"/>
    </source>
</evidence>
<dbReference type="InterPro" id="IPR003594">
    <property type="entry name" value="HATPase_dom"/>
</dbReference>
<proteinExistence type="predicted"/>
<dbReference type="InterPro" id="IPR036890">
    <property type="entry name" value="HATPase_C_sf"/>
</dbReference>
<dbReference type="InterPro" id="IPR003018">
    <property type="entry name" value="GAF"/>
</dbReference>
<dbReference type="Pfam" id="PF00512">
    <property type="entry name" value="HisKA"/>
    <property type="match status" value="1"/>
</dbReference>
<keyword evidence="6" id="KW-0808">Transferase</keyword>
<dbReference type="InterPro" id="IPR005467">
    <property type="entry name" value="His_kinase_dom"/>
</dbReference>
<dbReference type="PRINTS" id="PR00344">
    <property type="entry name" value="BCTRLSENSOR"/>
</dbReference>
<evidence type="ECO:0000256" key="1">
    <source>
        <dbReference type="ARBA" id="ARBA00000085"/>
    </source>
</evidence>
<evidence type="ECO:0000256" key="7">
    <source>
        <dbReference type="ARBA" id="ARBA00022741"/>
    </source>
</evidence>
<feature type="transmembrane region" description="Helical" evidence="12">
    <location>
        <begin position="52"/>
        <end position="72"/>
    </location>
</feature>
<keyword evidence="9" id="KW-0067">ATP-binding</keyword>
<dbReference type="KEGG" id="abat:CFX1CAM_1678"/>
<dbReference type="InterPro" id="IPR029016">
    <property type="entry name" value="GAF-like_dom_sf"/>
</dbReference>
<evidence type="ECO:0000256" key="6">
    <source>
        <dbReference type="ARBA" id="ARBA00022679"/>
    </source>
</evidence>
<dbReference type="InterPro" id="IPR036097">
    <property type="entry name" value="HisK_dim/P_sf"/>
</dbReference>
<dbReference type="SUPFAM" id="SSF55781">
    <property type="entry name" value="GAF domain-like"/>
    <property type="match status" value="1"/>
</dbReference>
<dbReference type="SUPFAM" id="SSF47384">
    <property type="entry name" value="Homodimeric domain of signal transducing histidine kinase"/>
    <property type="match status" value="1"/>
</dbReference>
<evidence type="ECO:0000256" key="8">
    <source>
        <dbReference type="ARBA" id="ARBA00022777"/>
    </source>
</evidence>
<dbReference type="GO" id="GO:0016036">
    <property type="term" value="P:cellular response to phosphate starvation"/>
    <property type="evidence" value="ECO:0007669"/>
    <property type="project" value="TreeGrafter"/>
</dbReference>
<feature type="transmembrane region" description="Helical" evidence="12">
    <location>
        <begin position="161"/>
        <end position="182"/>
    </location>
</feature>
<feature type="transmembrane region" description="Helical" evidence="12">
    <location>
        <begin position="20"/>
        <end position="40"/>
    </location>
</feature>
<evidence type="ECO:0000256" key="5">
    <source>
        <dbReference type="ARBA" id="ARBA00022553"/>
    </source>
</evidence>
<keyword evidence="10" id="KW-0902">Two-component regulatory system</keyword>
<keyword evidence="11 12" id="KW-0472">Membrane</keyword>
<feature type="transmembrane region" description="Helical" evidence="12">
    <location>
        <begin position="128"/>
        <end position="149"/>
    </location>
</feature>
<feature type="transmembrane region" description="Helical" evidence="12">
    <location>
        <begin position="516"/>
        <end position="534"/>
    </location>
</feature>
<dbReference type="AlphaFoldDB" id="A0A1Y6K515"/>
<protein>
    <recommendedName>
        <fullName evidence="3">histidine kinase</fullName>
        <ecNumber evidence="3">2.7.13.3</ecNumber>
    </recommendedName>
</protein>
<dbReference type="InterPro" id="IPR050351">
    <property type="entry name" value="BphY/WalK/GraS-like"/>
</dbReference>
<evidence type="ECO:0000256" key="9">
    <source>
        <dbReference type="ARBA" id="ARBA00022840"/>
    </source>
</evidence>
<dbReference type="PROSITE" id="PS50109">
    <property type="entry name" value="HIS_KIN"/>
    <property type="match status" value="1"/>
</dbReference>
<reference evidence="15" key="1">
    <citation type="submission" date="2017-05" db="EMBL/GenBank/DDBJ databases">
        <authorList>
            <person name="Kirkegaard R."/>
            <person name="Mcilroy J S."/>
        </authorList>
    </citation>
    <scope>NUCLEOTIDE SEQUENCE [LARGE SCALE GENOMIC DNA]</scope>
</reference>
<keyword evidence="7" id="KW-0547">Nucleotide-binding</keyword>
<dbReference type="CDD" id="cd00082">
    <property type="entry name" value="HisKA"/>
    <property type="match status" value="1"/>
</dbReference>
<dbReference type="Pfam" id="PF02518">
    <property type="entry name" value="HATPase_c"/>
    <property type="match status" value="1"/>
</dbReference>
<evidence type="ECO:0000256" key="4">
    <source>
        <dbReference type="ARBA" id="ARBA00022475"/>
    </source>
</evidence>
<feature type="transmembrane region" description="Helical" evidence="12">
    <location>
        <begin position="203"/>
        <end position="227"/>
    </location>
</feature>
<dbReference type="Gene3D" id="3.30.450.40">
    <property type="match status" value="1"/>
</dbReference>
<dbReference type="Gene3D" id="3.30.565.10">
    <property type="entry name" value="Histidine kinase-like ATPase, C-terminal domain"/>
    <property type="match status" value="1"/>
</dbReference>
<dbReference type="CDD" id="cd18774">
    <property type="entry name" value="PDC2_HK_sensor"/>
    <property type="match status" value="1"/>
</dbReference>
<keyword evidence="4" id="KW-1003">Cell membrane</keyword>
<dbReference type="GO" id="GO:0000155">
    <property type="term" value="F:phosphorelay sensor kinase activity"/>
    <property type="evidence" value="ECO:0007669"/>
    <property type="project" value="InterPro"/>
</dbReference>
<dbReference type="InterPro" id="IPR003661">
    <property type="entry name" value="HisK_dim/P_dom"/>
</dbReference>
<dbReference type="FunFam" id="3.30.565.10:FF:000023">
    <property type="entry name" value="PAS domain-containing sensor histidine kinase"/>
    <property type="match status" value="1"/>
</dbReference>
<dbReference type="GO" id="GO:0005524">
    <property type="term" value="F:ATP binding"/>
    <property type="evidence" value="ECO:0007669"/>
    <property type="project" value="UniProtKB-KW"/>
</dbReference>
<keyword evidence="12" id="KW-0812">Transmembrane</keyword>
<feature type="transmembrane region" description="Helical" evidence="12">
    <location>
        <begin position="92"/>
        <end position="121"/>
    </location>
</feature>
<dbReference type="Gene3D" id="1.10.287.130">
    <property type="match status" value="1"/>
</dbReference>
<evidence type="ECO:0000313" key="15">
    <source>
        <dbReference type="Proteomes" id="UP000195514"/>
    </source>
</evidence>
<dbReference type="SMART" id="SM00387">
    <property type="entry name" value="HATPase_c"/>
    <property type="match status" value="1"/>
</dbReference>
<feature type="domain" description="Histidine kinase" evidence="13">
    <location>
        <begin position="869"/>
        <end position="1085"/>
    </location>
</feature>
<dbReference type="PANTHER" id="PTHR45453">
    <property type="entry name" value="PHOSPHATE REGULON SENSOR PROTEIN PHOR"/>
    <property type="match status" value="1"/>
</dbReference>
<comment type="catalytic activity">
    <reaction evidence="1">
        <text>ATP + protein L-histidine = ADP + protein N-phospho-L-histidine.</text>
        <dbReference type="EC" id="2.7.13.3"/>
    </reaction>
</comment>
<gene>
    <name evidence="14" type="ORF">CFX1CAM_1678</name>
</gene>
<keyword evidence="5" id="KW-0597">Phosphoprotein</keyword>
<comment type="subcellular location">
    <subcellularLocation>
        <location evidence="2">Cell membrane</location>
    </subcellularLocation>
</comment>
<dbReference type="RefSeq" id="WP_087862565.1">
    <property type="nucleotide sequence ID" value="NZ_LT859958.1"/>
</dbReference>
<organism evidence="14 15">
    <name type="scientific">Candidatus Brevifilum fermentans</name>
    <dbReference type="NCBI Taxonomy" id="1986204"/>
    <lineage>
        <taxon>Bacteria</taxon>
        <taxon>Bacillati</taxon>
        <taxon>Chloroflexota</taxon>
        <taxon>Anaerolineae</taxon>
        <taxon>Anaerolineales</taxon>
        <taxon>Anaerolineaceae</taxon>
        <taxon>Candidatus Brevifilum</taxon>
    </lineage>
</organism>
<evidence type="ECO:0000256" key="11">
    <source>
        <dbReference type="ARBA" id="ARBA00023136"/>
    </source>
</evidence>
<dbReference type="InterPro" id="IPR004358">
    <property type="entry name" value="Sig_transdc_His_kin-like_C"/>
</dbReference>
<name>A0A1Y6K515_9CHLR</name>
<keyword evidence="12" id="KW-1133">Transmembrane helix</keyword>
<dbReference type="OrthoDB" id="9767900at2"/>
<evidence type="ECO:0000256" key="10">
    <source>
        <dbReference type="ARBA" id="ARBA00023012"/>
    </source>
</evidence>
<dbReference type="Gene3D" id="3.30.450.20">
    <property type="entry name" value="PAS domain"/>
    <property type="match status" value="2"/>
</dbReference>
<dbReference type="EMBL" id="LT859958">
    <property type="protein sequence ID" value="SMX54743.1"/>
    <property type="molecule type" value="Genomic_DNA"/>
</dbReference>
<keyword evidence="15" id="KW-1185">Reference proteome</keyword>
<dbReference type="SMART" id="SM00065">
    <property type="entry name" value="GAF"/>
    <property type="match status" value="1"/>
</dbReference>
<dbReference type="Proteomes" id="UP000195514">
    <property type="component" value="Chromosome I"/>
</dbReference>
<dbReference type="EC" id="2.7.13.3" evidence="3"/>